<comment type="similarity">
    <text evidence="1 2">Belongs to the GST superfamily.</text>
</comment>
<dbReference type="PROSITE" id="PS50405">
    <property type="entry name" value="GST_CTER"/>
    <property type="match status" value="1"/>
</dbReference>
<organism evidence="5 6">
    <name type="scientific">Perkinsus chesapeaki</name>
    <name type="common">Clam parasite</name>
    <name type="synonym">Perkinsus andrewsi</name>
    <dbReference type="NCBI Taxonomy" id="330153"/>
    <lineage>
        <taxon>Eukaryota</taxon>
        <taxon>Sar</taxon>
        <taxon>Alveolata</taxon>
        <taxon>Perkinsozoa</taxon>
        <taxon>Perkinsea</taxon>
        <taxon>Perkinsida</taxon>
        <taxon>Perkinsidae</taxon>
        <taxon>Perkinsus</taxon>
    </lineage>
</organism>
<dbReference type="Pfam" id="PF02798">
    <property type="entry name" value="GST_N"/>
    <property type="match status" value="1"/>
</dbReference>
<dbReference type="Gene3D" id="1.20.1050.10">
    <property type="match status" value="1"/>
</dbReference>
<evidence type="ECO:0000313" key="5">
    <source>
        <dbReference type="EMBL" id="KAF4666918.1"/>
    </source>
</evidence>
<keyword evidence="5" id="KW-0808">Transferase</keyword>
<dbReference type="SFLD" id="SFLDS00019">
    <property type="entry name" value="Glutathione_Transferase_(cytos"/>
    <property type="match status" value="1"/>
</dbReference>
<dbReference type="AlphaFoldDB" id="A0A7J6M5R1"/>
<protein>
    <submittedName>
        <fullName evidence="5">Glutathione Stransferase</fullName>
    </submittedName>
</protein>
<feature type="domain" description="GST C-terminal" evidence="4">
    <location>
        <begin position="90"/>
        <end position="209"/>
    </location>
</feature>
<evidence type="ECO:0000259" key="4">
    <source>
        <dbReference type="PROSITE" id="PS50405"/>
    </source>
</evidence>
<keyword evidence="6" id="KW-1185">Reference proteome</keyword>
<dbReference type="InterPro" id="IPR040079">
    <property type="entry name" value="Glutathione_S-Trfase"/>
</dbReference>
<dbReference type="InterPro" id="IPR010987">
    <property type="entry name" value="Glutathione-S-Trfase_C-like"/>
</dbReference>
<comment type="caution">
    <text evidence="5">The sequence shown here is derived from an EMBL/GenBank/DDBJ whole genome shotgun (WGS) entry which is preliminary data.</text>
</comment>
<dbReference type="SFLD" id="SFLDG00358">
    <property type="entry name" value="Main_(cytGST)"/>
    <property type="match status" value="1"/>
</dbReference>
<dbReference type="InterPro" id="IPR036282">
    <property type="entry name" value="Glutathione-S-Trfase_C_sf"/>
</dbReference>
<dbReference type="Gene3D" id="3.40.30.10">
    <property type="entry name" value="Glutaredoxin"/>
    <property type="match status" value="1"/>
</dbReference>
<dbReference type="EMBL" id="JAAPAO010000223">
    <property type="protein sequence ID" value="KAF4666918.1"/>
    <property type="molecule type" value="Genomic_DNA"/>
</dbReference>
<dbReference type="InterPro" id="IPR036249">
    <property type="entry name" value="Thioredoxin-like_sf"/>
</dbReference>
<dbReference type="Pfam" id="PF00043">
    <property type="entry name" value="GST_C"/>
    <property type="match status" value="1"/>
</dbReference>
<feature type="domain" description="GST N-terminal" evidence="3">
    <location>
        <begin position="3"/>
        <end position="84"/>
    </location>
</feature>
<evidence type="ECO:0000259" key="3">
    <source>
        <dbReference type="PROSITE" id="PS50404"/>
    </source>
</evidence>
<dbReference type="InterPro" id="IPR004046">
    <property type="entry name" value="GST_C"/>
</dbReference>
<gene>
    <name evidence="5" type="primary">GSTT1_2</name>
    <name evidence="5" type="ORF">FOL47_003853</name>
</gene>
<evidence type="ECO:0000313" key="6">
    <source>
        <dbReference type="Proteomes" id="UP000591131"/>
    </source>
</evidence>
<dbReference type="OrthoDB" id="4951845at2759"/>
<dbReference type="PROSITE" id="PS50404">
    <property type="entry name" value="GST_NTER"/>
    <property type="match status" value="1"/>
</dbReference>
<reference evidence="5 6" key="1">
    <citation type="submission" date="2020-04" db="EMBL/GenBank/DDBJ databases">
        <title>Perkinsus chesapeaki whole genome sequence.</title>
        <authorList>
            <person name="Bogema D.R."/>
        </authorList>
    </citation>
    <scope>NUCLEOTIDE SEQUENCE [LARGE SCALE GENOMIC DNA]</scope>
    <source>
        <strain evidence="5">ATCC PRA-425</strain>
    </source>
</reference>
<dbReference type="InterPro" id="IPR004045">
    <property type="entry name" value="Glutathione_S-Trfase_N"/>
</dbReference>
<dbReference type="SUPFAM" id="SSF52833">
    <property type="entry name" value="Thioredoxin-like"/>
    <property type="match status" value="1"/>
</dbReference>
<dbReference type="Proteomes" id="UP000591131">
    <property type="component" value="Unassembled WGS sequence"/>
</dbReference>
<evidence type="ECO:0000256" key="1">
    <source>
        <dbReference type="ARBA" id="ARBA00007409"/>
    </source>
</evidence>
<evidence type="ECO:0000256" key="2">
    <source>
        <dbReference type="RuleBase" id="RU003494"/>
    </source>
</evidence>
<dbReference type="SUPFAM" id="SSF47616">
    <property type="entry name" value="GST C-terminal domain-like"/>
    <property type="match status" value="1"/>
</dbReference>
<sequence length="224" mass="25443">MAPVITHYKFRSSNNTFKVDIALKEKGLSSEDVYIDLFKGEQHSAAFHAINNRDMIPALTYGDAKVSESMAILQFIDMAFPNEVSLTPKDPVNLGLCLKYIHELGSCFDPKNICYQAIFLKQGKEELAEKIDALHKEIAVWDGYLENKEFLAGDSISLADIGFFPMMAQMKWWLGLDLASYPNIDKWYKVMEQRPSIKGHPFFELAAKLDETMGLDPIKRRVLA</sequence>
<accession>A0A7J6M5R1</accession>
<dbReference type="GO" id="GO:0016740">
    <property type="term" value="F:transferase activity"/>
    <property type="evidence" value="ECO:0007669"/>
    <property type="project" value="UniProtKB-KW"/>
</dbReference>
<dbReference type="PANTHER" id="PTHR44051">
    <property type="entry name" value="GLUTATHIONE S-TRANSFERASE-RELATED"/>
    <property type="match status" value="1"/>
</dbReference>
<name>A0A7J6M5R1_PERCH</name>
<proteinExistence type="inferred from homology"/>
<dbReference type="PANTHER" id="PTHR44051:SF8">
    <property type="entry name" value="GLUTATHIONE S-TRANSFERASE GSTA"/>
    <property type="match status" value="1"/>
</dbReference>